<keyword evidence="2" id="KW-1185">Reference proteome</keyword>
<dbReference type="Proteomes" id="UP001208938">
    <property type="component" value="Unassembled WGS sequence"/>
</dbReference>
<accession>A0ABT3H294</accession>
<evidence type="ECO:0000313" key="1">
    <source>
        <dbReference type="EMBL" id="MCW1933927.1"/>
    </source>
</evidence>
<evidence type="ECO:0000313" key="2">
    <source>
        <dbReference type="Proteomes" id="UP001208938"/>
    </source>
</evidence>
<reference evidence="1 2" key="1">
    <citation type="submission" date="2022-10" db="EMBL/GenBank/DDBJ databases">
        <title>Pararhodobacter sp. nov., isolated from marine algae.</title>
        <authorList>
            <person name="Choi B.J."/>
            <person name="Kim J.M."/>
            <person name="Lee J.K."/>
            <person name="Choi D.G."/>
            <person name="Jeon C.O."/>
        </authorList>
    </citation>
    <scope>NUCLEOTIDE SEQUENCE [LARGE SCALE GENOMIC DNA]</scope>
    <source>
        <strain evidence="1 2">ZQ420</strain>
    </source>
</reference>
<organism evidence="1 2">
    <name type="scientific">Pararhodobacter zhoushanensis</name>
    <dbReference type="NCBI Taxonomy" id="2479545"/>
    <lineage>
        <taxon>Bacteria</taxon>
        <taxon>Pseudomonadati</taxon>
        <taxon>Pseudomonadota</taxon>
        <taxon>Alphaproteobacteria</taxon>
        <taxon>Rhodobacterales</taxon>
        <taxon>Paracoccaceae</taxon>
        <taxon>Pararhodobacter</taxon>
    </lineage>
</organism>
<proteinExistence type="predicted"/>
<dbReference type="RefSeq" id="WP_264506795.1">
    <property type="nucleotide sequence ID" value="NZ_JAPDFL010000001.1"/>
</dbReference>
<name>A0ABT3H294_9RHOB</name>
<sequence length="109" mass="11465">MSFTLTIKTAEDRAAEALAVLKAQIVAAVDARVEAQARALGYNDAAACAGYRTSTVAPWAAEAQAFIAWRDAVWLAMYQAQDQQVPEGGALSVDAVLAGLPVWGSIDPE</sequence>
<dbReference type="EMBL" id="JAPDFL010000001">
    <property type="protein sequence ID" value="MCW1933927.1"/>
    <property type="molecule type" value="Genomic_DNA"/>
</dbReference>
<comment type="caution">
    <text evidence="1">The sequence shown here is derived from an EMBL/GenBank/DDBJ whole genome shotgun (WGS) entry which is preliminary data.</text>
</comment>
<gene>
    <name evidence="1" type="ORF">OKW52_17105</name>
</gene>
<protein>
    <submittedName>
        <fullName evidence="1">Uncharacterized protein</fullName>
    </submittedName>
</protein>